<evidence type="ECO:0000313" key="2">
    <source>
        <dbReference type="Proteomes" id="UP001303046"/>
    </source>
</evidence>
<name>A0ABR1C2X8_NECAM</name>
<sequence>MSTVEVSPKRHFSDNARLFRSIYSGGRIRKIKEDHKIEGMINEKLHWGWDGCSTREVSTVEVSPKRHFSDTARLLRSIYSGSRIRKIKEDHRIEGMINEKLHWGWDGCSTREMSTVEISPKRHFSDTARLFRSIYSGSRISKIKEDHRIEGVINEKLH</sequence>
<organism evidence="1 2">
    <name type="scientific">Necator americanus</name>
    <name type="common">Human hookworm</name>
    <dbReference type="NCBI Taxonomy" id="51031"/>
    <lineage>
        <taxon>Eukaryota</taxon>
        <taxon>Metazoa</taxon>
        <taxon>Ecdysozoa</taxon>
        <taxon>Nematoda</taxon>
        <taxon>Chromadorea</taxon>
        <taxon>Rhabditida</taxon>
        <taxon>Rhabditina</taxon>
        <taxon>Rhabditomorpha</taxon>
        <taxon>Strongyloidea</taxon>
        <taxon>Ancylostomatidae</taxon>
        <taxon>Bunostominae</taxon>
        <taxon>Necator</taxon>
    </lineage>
</organism>
<comment type="caution">
    <text evidence="1">The sequence shown here is derived from an EMBL/GenBank/DDBJ whole genome shotgun (WGS) entry which is preliminary data.</text>
</comment>
<keyword evidence="2" id="KW-1185">Reference proteome</keyword>
<reference evidence="1 2" key="1">
    <citation type="submission" date="2023-08" db="EMBL/GenBank/DDBJ databases">
        <title>A Necator americanus chromosomal reference genome.</title>
        <authorList>
            <person name="Ilik V."/>
            <person name="Petrzelkova K.J."/>
            <person name="Pardy F."/>
            <person name="Fuh T."/>
            <person name="Niatou-Singa F.S."/>
            <person name="Gouil Q."/>
            <person name="Baker L."/>
            <person name="Ritchie M.E."/>
            <person name="Jex A.R."/>
            <person name="Gazzola D."/>
            <person name="Li H."/>
            <person name="Toshio Fujiwara R."/>
            <person name="Zhan B."/>
            <person name="Aroian R.V."/>
            <person name="Pafco B."/>
            <person name="Schwarz E.M."/>
        </authorList>
    </citation>
    <scope>NUCLEOTIDE SEQUENCE [LARGE SCALE GENOMIC DNA]</scope>
    <source>
        <strain evidence="1 2">Aroian</strain>
        <tissue evidence="1">Whole animal</tissue>
    </source>
</reference>
<dbReference type="Proteomes" id="UP001303046">
    <property type="component" value="Unassembled WGS sequence"/>
</dbReference>
<proteinExistence type="predicted"/>
<protein>
    <submittedName>
        <fullName evidence="1">Uncharacterized protein</fullName>
    </submittedName>
</protein>
<dbReference type="EMBL" id="JAVFWL010000001">
    <property type="protein sequence ID" value="KAK6731805.1"/>
    <property type="molecule type" value="Genomic_DNA"/>
</dbReference>
<evidence type="ECO:0000313" key="1">
    <source>
        <dbReference type="EMBL" id="KAK6731805.1"/>
    </source>
</evidence>
<accession>A0ABR1C2X8</accession>
<gene>
    <name evidence="1" type="primary">Necator_chrI.g4082</name>
    <name evidence="1" type="ORF">RB195_007953</name>
</gene>